<reference evidence="2 3" key="1">
    <citation type="journal article" date="2023" name="Sci. Data">
        <title>Genome assembly of the Korean intertidal mud-creeper Batillaria attramentaria.</title>
        <authorList>
            <person name="Patra A.K."/>
            <person name="Ho P.T."/>
            <person name="Jun S."/>
            <person name="Lee S.J."/>
            <person name="Kim Y."/>
            <person name="Won Y.J."/>
        </authorList>
    </citation>
    <scope>NUCLEOTIDE SEQUENCE [LARGE SCALE GENOMIC DNA]</scope>
    <source>
        <strain evidence="2">Wonlab-2016</strain>
    </source>
</reference>
<evidence type="ECO:0000313" key="2">
    <source>
        <dbReference type="EMBL" id="KAK7490048.1"/>
    </source>
</evidence>
<protein>
    <submittedName>
        <fullName evidence="2">Uncharacterized protein</fullName>
    </submittedName>
</protein>
<dbReference type="EMBL" id="JACVVK020000131">
    <property type="protein sequence ID" value="KAK7490048.1"/>
    <property type="molecule type" value="Genomic_DNA"/>
</dbReference>
<dbReference type="AlphaFoldDB" id="A0ABD0KSS2"/>
<organism evidence="2 3">
    <name type="scientific">Batillaria attramentaria</name>
    <dbReference type="NCBI Taxonomy" id="370345"/>
    <lineage>
        <taxon>Eukaryota</taxon>
        <taxon>Metazoa</taxon>
        <taxon>Spiralia</taxon>
        <taxon>Lophotrochozoa</taxon>
        <taxon>Mollusca</taxon>
        <taxon>Gastropoda</taxon>
        <taxon>Caenogastropoda</taxon>
        <taxon>Sorbeoconcha</taxon>
        <taxon>Cerithioidea</taxon>
        <taxon>Batillariidae</taxon>
        <taxon>Batillaria</taxon>
    </lineage>
</organism>
<proteinExistence type="predicted"/>
<sequence>PTDHQREDRKSNVTRQRHDPVATYRHQPDHRPHGAPRDFRYRPRCPHQDEYQPQYRTAADHHTTRYQRDHVGFYERPDRQSVTLDYRYREDRTQQHDFGDYQHPEGYPPLSHDPAQYTYPRGPDTECTQRTGRSQHVQRGVSPDAKGDGFYSFGHAHPGVNFASAATHPEQVTEGHTKERAVRMALEQLLRSLAYSDLPRADVMRVTDRE</sequence>
<feature type="compositionally biased region" description="Basic and acidic residues" evidence="1">
    <location>
        <begin position="1"/>
        <end position="50"/>
    </location>
</feature>
<evidence type="ECO:0000256" key="1">
    <source>
        <dbReference type="SAM" id="MobiDB-lite"/>
    </source>
</evidence>
<feature type="non-terminal residue" evidence="2">
    <location>
        <position position="1"/>
    </location>
</feature>
<accession>A0ABD0KSS2</accession>
<keyword evidence="3" id="KW-1185">Reference proteome</keyword>
<name>A0ABD0KSS2_9CAEN</name>
<feature type="compositionally biased region" description="Basic and acidic residues" evidence="1">
    <location>
        <begin position="58"/>
        <end position="77"/>
    </location>
</feature>
<dbReference type="Proteomes" id="UP001519460">
    <property type="component" value="Unassembled WGS sequence"/>
</dbReference>
<evidence type="ECO:0000313" key="3">
    <source>
        <dbReference type="Proteomes" id="UP001519460"/>
    </source>
</evidence>
<feature type="region of interest" description="Disordered" evidence="1">
    <location>
        <begin position="1"/>
        <end position="77"/>
    </location>
</feature>
<comment type="caution">
    <text evidence="2">The sequence shown here is derived from an EMBL/GenBank/DDBJ whole genome shotgun (WGS) entry which is preliminary data.</text>
</comment>
<gene>
    <name evidence="2" type="ORF">BaRGS_00018748</name>
</gene>